<sequence length="265" mass="28683">MAHPHIRWADNDPAPDPAGRADWIAVLPLGAHEDHGPHLPLETDTLIAEGIAARLIAVLPAHLPVTFLPAEPVGYSPEHLDVPGTRSLGYAEAVERWLGIAEELAGLGIRKFVMLNAHGGNSPLMTIVATEARVRFGMLAVATSWTRFGQPDGWIAPEDRAIDIHGGDIETSAMLALHPERVDMARAERFGSRQAEFSARFAHLRAYGPHAFGWKMSDLNPKGVAGDASAATAEKGERLIAHAVRGLVALLEDVATFDMELFRRN</sequence>
<dbReference type="Pfam" id="PF02633">
    <property type="entry name" value="Creatininase"/>
    <property type="match status" value="1"/>
</dbReference>
<dbReference type="InterPro" id="IPR024087">
    <property type="entry name" value="Creatininase-like_sf"/>
</dbReference>
<dbReference type="RefSeq" id="WP_257312052.1">
    <property type="nucleotide sequence ID" value="NZ_JANFDG010000002.1"/>
</dbReference>
<evidence type="ECO:0000256" key="4">
    <source>
        <dbReference type="ARBA" id="ARBA00022833"/>
    </source>
</evidence>
<keyword evidence="3" id="KW-0378">Hydrolase</keyword>
<evidence type="ECO:0000313" key="6">
    <source>
        <dbReference type="EMBL" id="MFC3074480.1"/>
    </source>
</evidence>
<reference evidence="7" key="1">
    <citation type="journal article" date="2019" name="Int. J. Syst. Evol. Microbiol.">
        <title>The Global Catalogue of Microorganisms (GCM) 10K type strain sequencing project: providing services to taxonomists for standard genome sequencing and annotation.</title>
        <authorList>
            <consortium name="The Broad Institute Genomics Platform"/>
            <consortium name="The Broad Institute Genome Sequencing Center for Infectious Disease"/>
            <person name="Wu L."/>
            <person name="Ma J."/>
        </authorList>
    </citation>
    <scope>NUCLEOTIDE SEQUENCE [LARGE SCALE GENOMIC DNA]</scope>
    <source>
        <strain evidence="7">KCTC 52677</strain>
    </source>
</reference>
<dbReference type="SUPFAM" id="SSF102215">
    <property type="entry name" value="Creatininase"/>
    <property type="match status" value="1"/>
</dbReference>
<evidence type="ECO:0000256" key="1">
    <source>
        <dbReference type="ARBA" id="ARBA00001947"/>
    </source>
</evidence>
<gene>
    <name evidence="6" type="ORF">ACFOHH_15320</name>
</gene>
<comment type="caution">
    <text evidence="6">The sequence shown here is derived from an EMBL/GenBank/DDBJ whole genome shotgun (WGS) entry which is preliminary data.</text>
</comment>
<organism evidence="6 7">
    <name type="scientific">Shinella pollutisoli</name>
    <dbReference type="NCBI Taxonomy" id="2250594"/>
    <lineage>
        <taxon>Bacteria</taxon>
        <taxon>Pseudomonadati</taxon>
        <taxon>Pseudomonadota</taxon>
        <taxon>Alphaproteobacteria</taxon>
        <taxon>Hyphomicrobiales</taxon>
        <taxon>Rhizobiaceae</taxon>
        <taxon>Shinella</taxon>
    </lineage>
</organism>
<protein>
    <submittedName>
        <fullName evidence="6">Creatininase family protein</fullName>
    </submittedName>
</protein>
<dbReference type="Proteomes" id="UP001595377">
    <property type="component" value="Unassembled WGS sequence"/>
</dbReference>
<evidence type="ECO:0000313" key="7">
    <source>
        <dbReference type="Proteomes" id="UP001595377"/>
    </source>
</evidence>
<dbReference type="InterPro" id="IPR003785">
    <property type="entry name" value="Creatininase/forma_Hydrolase"/>
</dbReference>
<proteinExistence type="inferred from homology"/>
<comment type="similarity">
    <text evidence="5">Belongs to the creatininase superfamily.</text>
</comment>
<dbReference type="EMBL" id="JBHRSP010000024">
    <property type="protein sequence ID" value="MFC3074480.1"/>
    <property type="molecule type" value="Genomic_DNA"/>
</dbReference>
<evidence type="ECO:0000256" key="5">
    <source>
        <dbReference type="ARBA" id="ARBA00024029"/>
    </source>
</evidence>
<name>A0ABV7DJF1_9HYPH</name>
<accession>A0ABV7DJF1</accession>
<dbReference type="PANTHER" id="PTHR35005:SF1">
    <property type="entry name" value="2-AMINO-5-FORMYLAMINO-6-RIBOSYLAMINOPYRIMIDIN-4(3H)-ONE 5'-MONOPHOSPHATE DEFORMYLASE"/>
    <property type="match status" value="1"/>
</dbReference>
<comment type="cofactor">
    <cofactor evidence="1">
        <name>Zn(2+)</name>
        <dbReference type="ChEBI" id="CHEBI:29105"/>
    </cofactor>
</comment>
<keyword evidence="2" id="KW-0479">Metal-binding</keyword>
<keyword evidence="7" id="KW-1185">Reference proteome</keyword>
<evidence type="ECO:0000256" key="2">
    <source>
        <dbReference type="ARBA" id="ARBA00022723"/>
    </source>
</evidence>
<dbReference type="PANTHER" id="PTHR35005">
    <property type="entry name" value="3-DEHYDRO-SCYLLO-INOSOSE HYDROLASE"/>
    <property type="match status" value="1"/>
</dbReference>
<evidence type="ECO:0000256" key="3">
    <source>
        <dbReference type="ARBA" id="ARBA00022801"/>
    </source>
</evidence>
<keyword evidence="4" id="KW-0862">Zinc</keyword>
<dbReference type="Gene3D" id="3.40.50.10310">
    <property type="entry name" value="Creatininase"/>
    <property type="match status" value="1"/>
</dbReference>